<organism evidence="1">
    <name type="scientific">viral metagenome</name>
    <dbReference type="NCBI Taxonomy" id="1070528"/>
    <lineage>
        <taxon>unclassified sequences</taxon>
        <taxon>metagenomes</taxon>
        <taxon>organismal metagenomes</taxon>
    </lineage>
</organism>
<dbReference type="InterPro" id="IPR011604">
    <property type="entry name" value="PDDEXK-like_dom_sf"/>
</dbReference>
<accession>A0A6M3KJE9</accession>
<gene>
    <name evidence="1" type="ORF">MM415A00492_0030</name>
</gene>
<proteinExistence type="predicted"/>
<evidence type="ECO:0000313" key="1">
    <source>
        <dbReference type="EMBL" id="QJA81820.1"/>
    </source>
</evidence>
<dbReference type="EMBL" id="MT142470">
    <property type="protein sequence ID" value="QJA81820.1"/>
    <property type="molecule type" value="Genomic_DNA"/>
</dbReference>
<name>A0A6M3KJE9_9ZZZZ</name>
<dbReference type="Gene3D" id="3.90.320.10">
    <property type="match status" value="1"/>
</dbReference>
<protein>
    <submittedName>
        <fullName evidence="1">Putative PD-(D/E)XK nuclease superfamily protein</fullName>
    </submittedName>
</protein>
<dbReference type="AlphaFoldDB" id="A0A6M3KJE9"/>
<reference evidence="1" key="1">
    <citation type="submission" date="2020-03" db="EMBL/GenBank/DDBJ databases">
        <title>The deep terrestrial virosphere.</title>
        <authorList>
            <person name="Holmfeldt K."/>
            <person name="Nilsson E."/>
            <person name="Simone D."/>
            <person name="Lopez-Fernandez M."/>
            <person name="Wu X."/>
            <person name="de Brujin I."/>
            <person name="Lundin D."/>
            <person name="Andersson A."/>
            <person name="Bertilsson S."/>
            <person name="Dopson M."/>
        </authorList>
    </citation>
    <scope>NUCLEOTIDE SEQUENCE</scope>
    <source>
        <strain evidence="1">MM415A00492</strain>
    </source>
</reference>
<sequence length="247" mass="29033">MIHPSGTVPIFNKDKHKYTIDGKESISVTQLIKRFFPKFNKYQVSKKYAEKHGLSQEEVLKLWETKSSNSRNIGDRCHAYASNFIKCLCNIDKKKYIKPYDVRYGIVVDKLFELLDKRTYVGSESTIFSLKFNLAGTVDLIMFTTDHIYLYDWKFTESVKMNNPWKNCHAPIQHLDASDFNKHSLQLNLYQFILETEKYFNMDMEYEKSILHVTETDCVEIEVPDMKKEIKAILIEREIQNGESNKA</sequence>